<dbReference type="InterPro" id="IPR023278">
    <property type="entry name" value="Ethylene_insens-like_DNA-bd"/>
</dbReference>
<dbReference type="Proteomes" id="UP000886520">
    <property type="component" value="Chromosome 7"/>
</dbReference>
<dbReference type="FunFam" id="1.10.3180.10:FF:000002">
    <property type="entry name" value="Ethylene insensitive 3-like 1"/>
    <property type="match status" value="1"/>
</dbReference>
<dbReference type="AlphaFoldDB" id="A0A9D4V135"/>
<accession>A0A9D4V135</accession>
<feature type="region of interest" description="Disordered" evidence="5">
    <location>
        <begin position="46"/>
        <end position="76"/>
    </location>
</feature>
<gene>
    <name evidence="7" type="ORF">GOP47_0007645</name>
</gene>
<dbReference type="GO" id="GO:0003677">
    <property type="term" value="F:DNA binding"/>
    <property type="evidence" value="ECO:0007669"/>
    <property type="project" value="TreeGrafter"/>
</dbReference>
<feature type="compositionally biased region" description="Basic and acidic residues" evidence="5">
    <location>
        <begin position="233"/>
        <end position="244"/>
    </location>
</feature>
<feature type="compositionally biased region" description="Basic and acidic residues" evidence="5">
    <location>
        <begin position="52"/>
        <end position="63"/>
    </location>
</feature>
<evidence type="ECO:0000256" key="4">
    <source>
        <dbReference type="ARBA" id="ARBA00023242"/>
    </source>
</evidence>
<evidence type="ECO:0000256" key="2">
    <source>
        <dbReference type="ARBA" id="ARBA00009416"/>
    </source>
</evidence>
<evidence type="ECO:0000256" key="1">
    <source>
        <dbReference type="ARBA" id="ARBA00004123"/>
    </source>
</evidence>
<feature type="region of interest" description="Disordered" evidence="5">
    <location>
        <begin position="219"/>
        <end position="244"/>
    </location>
</feature>
<name>A0A9D4V135_ADICA</name>
<dbReference type="PANTHER" id="PTHR33305">
    <property type="entry name" value="ETHYLENE INSENSITIVE 3-LIKE 2 PROTEIN"/>
    <property type="match status" value="1"/>
</dbReference>
<dbReference type="GO" id="GO:0003700">
    <property type="term" value="F:DNA-binding transcription factor activity"/>
    <property type="evidence" value="ECO:0007669"/>
    <property type="project" value="InterPro"/>
</dbReference>
<feature type="region of interest" description="Disordered" evidence="5">
    <location>
        <begin position="350"/>
        <end position="378"/>
    </location>
</feature>
<feature type="region of interest" description="Disordered" evidence="5">
    <location>
        <begin position="180"/>
        <end position="201"/>
    </location>
</feature>
<evidence type="ECO:0000256" key="5">
    <source>
        <dbReference type="SAM" id="MobiDB-lite"/>
    </source>
</evidence>
<comment type="similarity">
    <text evidence="2">Belongs to the EIN3 family.</text>
</comment>
<evidence type="ECO:0000313" key="8">
    <source>
        <dbReference type="Proteomes" id="UP000886520"/>
    </source>
</evidence>
<comment type="subcellular location">
    <subcellularLocation>
        <location evidence="1">Nucleus</location>
    </subcellularLocation>
</comment>
<sequence length="420" mass="46826">MGFARSQGLDVMEMLSENIGNEDEVSDEEIDMEELEKRMWKDRIKLRRMKEKQKTTDHAENPRQRQSQEQARRKKMSRAQDGILKYMLKMMEVCKAQAFVYGVIPEKGKPVSGASDNIRAWWKEKVRFDRNGPAAIAKSLADQTVQVKVQTQQPLQPNLSEVLNNPSGGIFLENSASEYDVDGYEEPPNADSPEEGTEVEDANAENRFRHDRANKVQNAHVVQSGQHSRKRKATEAKYVQEERSEVDTHVNLGARERGLYPSSHNKEAFTSVARNHVSTPESTQNIISGREPMHELFASLYGNPVHTSGTPCSLQSNPEEGVICSLSNAQNCSTEAHPPVFGESLVEQAASSFNEDEDDWQGEGLGSGGSKERGQFESHSGGIATDYNFNSPFDLCMDSSSPLGGIPDFADEDFIQYFGA</sequence>
<dbReference type="EMBL" id="JABFUD020000007">
    <property type="protein sequence ID" value="KAI5077821.1"/>
    <property type="molecule type" value="Genomic_DNA"/>
</dbReference>
<dbReference type="InterPro" id="IPR047091">
    <property type="entry name" value="EIN3-like_DNA-bd"/>
</dbReference>
<reference evidence="7" key="1">
    <citation type="submission" date="2021-01" db="EMBL/GenBank/DDBJ databases">
        <title>Adiantum capillus-veneris genome.</title>
        <authorList>
            <person name="Fang Y."/>
            <person name="Liao Q."/>
        </authorList>
    </citation>
    <scope>NUCLEOTIDE SEQUENCE</scope>
    <source>
        <strain evidence="7">H3</strain>
        <tissue evidence="7">Leaf</tissue>
    </source>
</reference>
<keyword evidence="3" id="KW-0936">Ethylene signaling pathway</keyword>
<dbReference type="PANTHER" id="PTHR33305:SF30">
    <property type="entry name" value="ETHYLENE INSENSITIVE 3-LIKE 3 PROTEIN"/>
    <property type="match status" value="1"/>
</dbReference>
<feature type="domain" description="Ethylene insensitive 3-like DNA-binding" evidence="6">
    <location>
        <begin position="33"/>
        <end position="153"/>
    </location>
</feature>
<keyword evidence="4" id="KW-0539">Nucleus</keyword>
<dbReference type="InterPro" id="IPR006957">
    <property type="entry name" value="EIN3"/>
</dbReference>
<proteinExistence type="inferred from homology"/>
<dbReference type="Pfam" id="PF04873">
    <property type="entry name" value="EIN3_DNA-bd"/>
    <property type="match status" value="1"/>
</dbReference>
<organism evidence="7 8">
    <name type="scientific">Adiantum capillus-veneris</name>
    <name type="common">Maidenhair fern</name>
    <dbReference type="NCBI Taxonomy" id="13818"/>
    <lineage>
        <taxon>Eukaryota</taxon>
        <taxon>Viridiplantae</taxon>
        <taxon>Streptophyta</taxon>
        <taxon>Embryophyta</taxon>
        <taxon>Tracheophyta</taxon>
        <taxon>Polypodiopsida</taxon>
        <taxon>Polypodiidae</taxon>
        <taxon>Polypodiales</taxon>
        <taxon>Pteridineae</taxon>
        <taxon>Pteridaceae</taxon>
        <taxon>Vittarioideae</taxon>
        <taxon>Adiantum</taxon>
    </lineage>
</organism>
<dbReference type="OrthoDB" id="2017676at2759"/>
<evidence type="ECO:0000259" key="6">
    <source>
        <dbReference type="Pfam" id="PF04873"/>
    </source>
</evidence>
<dbReference type="GO" id="GO:0005634">
    <property type="term" value="C:nucleus"/>
    <property type="evidence" value="ECO:0007669"/>
    <property type="project" value="UniProtKB-SubCell"/>
</dbReference>
<feature type="compositionally biased region" description="Acidic residues" evidence="5">
    <location>
        <begin position="192"/>
        <end position="201"/>
    </location>
</feature>
<keyword evidence="8" id="KW-1185">Reference proteome</keyword>
<dbReference type="GO" id="GO:0009873">
    <property type="term" value="P:ethylene-activated signaling pathway"/>
    <property type="evidence" value="ECO:0007669"/>
    <property type="project" value="UniProtKB-KW"/>
</dbReference>
<comment type="caution">
    <text evidence="7">The sequence shown here is derived from an EMBL/GenBank/DDBJ whole genome shotgun (WGS) entry which is preliminary data.</text>
</comment>
<evidence type="ECO:0000256" key="3">
    <source>
        <dbReference type="ARBA" id="ARBA00022745"/>
    </source>
</evidence>
<evidence type="ECO:0000313" key="7">
    <source>
        <dbReference type="EMBL" id="KAI5077821.1"/>
    </source>
</evidence>
<protein>
    <recommendedName>
        <fullName evidence="6">Ethylene insensitive 3-like DNA-binding domain-containing protein</fullName>
    </recommendedName>
</protein>
<dbReference type="Gene3D" id="1.10.3180.10">
    <property type="entry name" value="DNA-binding domain of EIN3-like"/>
    <property type="match status" value="1"/>
</dbReference>